<feature type="region of interest" description="Disordered" evidence="1">
    <location>
        <begin position="164"/>
        <end position="193"/>
    </location>
</feature>
<dbReference type="Proteomes" id="UP000093962">
    <property type="component" value="Unassembled WGS sequence"/>
</dbReference>
<dbReference type="EMBL" id="LZSF01000092">
    <property type="protein sequence ID" value="OBA88993.1"/>
    <property type="molecule type" value="Genomic_DNA"/>
</dbReference>
<protein>
    <recommendedName>
        <fullName evidence="5">Alpha/beta hydrolase</fullName>
    </recommendedName>
</protein>
<feature type="chain" id="PRO_5008295392" description="Alpha/beta hydrolase" evidence="2">
    <location>
        <begin position="29"/>
        <end position="561"/>
    </location>
</feature>
<evidence type="ECO:0000313" key="3">
    <source>
        <dbReference type="EMBL" id="OBA88993.1"/>
    </source>
</evidence>
<name>A0A1A0MW33_MYCMU</name>
<dbReference type="InterPro" id="IPR029058">
    <property type="entry name" value="AB_hydrolase_fold"/>
</dbReference>
<feature type="compositionally biased region" description="Basic and acidic residues" evidence="1">
    <location>
        <begin position="87"/>
        <end position="107"/>
    </location>
</feature>
<dbReference type="AlphaFoldDB" id="A0A1A0MW33"/>
<dbReference type="Gene3D" id="3.40.50.1820">
    <property type="entry name" value="alpha/beta hydrolase"/>
    <property type="match status" value="1"/>
</dbReference>
<feature type="region of interest" description="Disordered" evidence="1">
    <location>
        <begin position="29"/>
        <end position="127"/>
    </location>
</feature>
<organism evidence="3 4">
    <name type="scientific">Mycolicibacterium mucogenicum</name>
    <name type="common">Mycobacterium mucogenicum</name>
    <dbReference type="NCBI Taxonomy" id="56689"/>
    <lineage>
        <taxon>Bacteria</taxon>
        <taxon>Bacillati</taxon>
        <taxon>Actinomycetota</taxon>
        <taxon>Actinomycetes</taxon>
        <taxon>Mycobacteriales</taxon>
        <taxon>Mycobacteriaceae</taxon>
        <taxon>Mycolicibacterium</taxon>
    </lineage>
</organism>
<accession>A0A1A0MW33</accession>
<gene>
    <name evidence="3" type="ORF">A5642_15785</name>
</gene>
<dbReference type="RefSeq" id="WP_165605499.1">
    <property type="nucleotide sequence ID" value="NZ_LZSF01000092.1"/>
</dbReference>
<sequence>MTRLSAQAWVLLASGGLALWLPLAPALADDATGSQPGAAGPSSQTTTSGATTSQKSTSQKSTSQTGKSQPATDAHARKSAGHSPRNKKADDPPKVDKRKPDEGKSERGTAPAGPIRPEKVVRAQTVRLRPTVPPVRLPNAMAVEQPQSPGVAALPASAMASQPSATTATSATTTAGATTATSATTTAGATTTAVKTARPSLINAIGSFVFNVIGGAMLAFAGPPALPRGSTVTVKVSSLTMPDTGQKVQANWYFPQNADTTTRMIYFQHGFMAVAPMYSYTLAALAQSTNSIVVAPTLSSNAFDPKARWLGGSADQQAVADLFAGDRSALTESASAAAGHQVTLPTSFVLVGHSLGGALVTGAAGRMVDNGAVANLQGVVLMDSVDLNNVVPTALQKLTGADYRPVYDISSEPYVWNRDGLVGRELEAARPGQFNGVMLVGGRHIDALQGANPVLQFAEYAVAGFSKPSNVEAVKILAGGWINDMFAGTHTGSYGSPQQAIEIGTKAGTATAVTLPFASEQPVRATPWDGIAQLILNAVMQVAVYEPMAQTTTSRAVSAVL</sequence>
<evidence type="ECO:0000256" key="2">
    <source>
        <dbReference type="SAM" id="SignalP"/>
    </source>
</evidence>
<evidence type="ECO:0000256" key="1">
    <source>
        <dbReference type="SAM" id="MobiDB-lite"/>
    </source>
</evidence>
<feature type="signal peptide" evidence="2">
    <location>
        <begin position="1"/>
        <end position="28"/>
    </location>
</feature>
<proteinExistence type="predicted"/>
<feature type="compositionally biased region" description="Low complexity" evidence="1">
    <location>
        <begin position="38"/>
        <end position="70"/>
    </location>
</feature>
<evidence type="ECO:0008006" key="5">
    <source>
        <dbReference type="Google" id="ProtNLM"/>
    </source>
</evidence>
<comment type="caution">
    <text evidence="3">The sequence shown here is derived from an EMBL/GenBank/DDBJ whole genome shotgun (WGS) entry which is preliminary data.</text>
</comment>
<reference evidence="3 4" key="1">
    <citation type="submission" date="2016-06" db="EMBL/GenBank/DDBJ databases">
        <authorList>
            <person name="Kjaerup R.B."/>
            <person name="Dalgaard T.S."/>
            <person name="Juul-Madsen H.R."/>
        </authorList>
    </citation>
    <scope>NUCLEOTIDE SEQUENCE [LARGE SCALE GENOMIC DNA]</scope>
    <source>
        <strain evidence="3 4">1199456.5</strain>
    </source>
</reference>
<feature type="compositionally biased region" description="Basic residues" evidence="1">
    <location>
        <begin position="77"/>
        <end position="86"/>
    </location>
</feature>
<keyword evidence="2" id="KW-0732">Signal</keyword>
<dbReference type="SUPFAM" id="SSF53474">
    <property type="entry name" value="alpha/beta-Hydrolases"/>
    <property type="match status" value="1"/>
</dbReference>
<evidence type="ECO:0000313" key="4">
    <source>
        <dbReference type="Proteomes" id="UP000093962"/>
    </source>
</evidence>